<proteinExistence type="predicted"/>
<dbReference type="AlphaFoldDB" id="D8SPV2"/>
<accession>D8SPV2</accession>
<dbReference type="HOGENOM" id="CLU_020954_2_0_1"/>
<dbReference type="EMBL" id="GL377632">
    <property type="protein sequence ID" value="EFJ13551.1"/>
    <property type="molecule type" value="Genomic_DNA"/>
</dbReference>
<protein>
    <submittedName>
        <fullName evidence="1">Uncharacterized protein</fullName>
    </submittedName>
</protein>
<sequence>MDTQIDIGVIESVGTGAPEAAVTGGGVLASDIGGGGGAMPLVAEATHGEVDKLVEEVIGSVIGGFTMEATRGMVAAPTAPQASGAREANGGEGLCMYDSNTILNDHVRNTIIQAQEWTISKLVQIYWVRSTYDLNMAIYSSFVEVSCCLGKGTGKAPKEFIYNISKSKMSFAEQSIYLELLNTWLRNNEKRYEIRMEKMLQRAAISLLGGLRHSSHPSLRLQTMTWKSSPLQLCINRLVHPLSPTASVGEVAVLIGNYMQLLDATSWELYMFD</sequence>
<dbReference type="Proteomes" id="UP000001514">
    <property type="component" value="Unassembled WGS sequence"/>
</dbReference>
<evidence type="ECO:0000313" key="1">
    <source>
        <dbReference type="EMBL" id="EFJ13551.1"/>
    </source>
</evidence>
<gene>
    <name evidence="1" type="ORF">SELMODRAFT_424429</name>
</gene>
<organism evidence="2">
    <name type="scientific">Selaginella moellendorffii</name>
    <name type="common">Spikemoss</name>
    <dbReference type="NCBI Taxonomy" id="88036"/>
    <lineage>
        <taxon>Eukaryota</taxon>
        <taxon>Viridiplantae</taxon>
        <taxon>Streptophyta</taxon>
        <taxon>Embryophyta</taxon>
        <taxon>Tracheophyta</taxon>
        <taxon>Lycopodiopsida</taxon>
        <taxon>Selaginellales</taxon>
        <taxon>Selaginellaceae</taxon>
        <taxon>Selaginella</taxon>
    </lineage>
</organism>
<reference evidence="1 2" key="1">
    <citation type="journal article" date="2011" name="Science">
        <title>The Selaginella genome identifies genetic changes associated with the evolution of vascular plants.</title>
        <authorList>
            <person name="Banks J.A."/>
            <person name="Nishiyama T."/>
            <person name="Hasebe M."/>
            <person name="Bowman J.L."/>
            <person name="Gribskov M."/>
            <person name="dePamphilis C."/>
            <person name="Albert V.A."/>
            <person name="Aono N."/>
            <person name="Aoyama T."/>
            <person name="Ambrose B.A."/>
            <person name="Ashton N.W."/>
            <person name="Axtell M.J."/>
            <person name="Barker E."/>
            <person name="Barker M.S."/>
            <person name="Bennetzen J.L."/>
            <person name="Bonawitz N.D."/>
            <person name="Chapple C."/>
            <person name="Cheng C."/>
            <person name="Correa L.G."/>
            <person name="Dacre M."/>
            <person name="DeBarry J."/>
            <person name="Dreyer I."/>
            <person name="Elias M."/>
            <person name="Engstrom E.M."/>
            <person name="Estelle M."/>
            <person name="Feng L."/>
            <person name="Finet C."/>
            <person name="Floyd S.K."/>
            <person name="Frommer W.B."/>
            <person name="Fujita T."/>
            <person name="Gramzow L."/>
            <person name="Gutensohn M."/>
            <person name="Harholt J."/>
            <person name="Hattori M."/>
            <person name="Heyl A."/>
            <person name="Hirai T."/>
            <person name="Hiwatashi Y."/>
            <person name="Ishikawa M."/>
            <person name="Iwata M."/>
            <person name="Karol K.G."/>
            <person name="Koehler B."/>
            <person name="Kolukisaoglu U."/>
            <person name="Kubo M."/>
            <person name="Kurata T."/>
            <person name="Lalonde S."/>
            <person name="Li K."/>
            <person name="Li Y."/>
            <person name="Litt A."/>
            <person name="Lyons E."/>
            <person name="Manning G."/>
            <person name="Maruyama T."/>
            <person name="Michael T.P."/>
            <person name="Mikami K."/>
            <person name="Miyazaki S."/>
            <person name="Morinaga S."/>
            <person name="Murata T."/>
            <person name="Mueller-Roeber B."/>
            <person name="Nelson D.R."/>
            <person name="Obara M."/>
            <person name="Oguri Y."/>
            <person name="Olmstead R.G."/>
            <person name="Onodera N."/>
            <person name="Petersen B.L."/>
            <person name="Pils B."/>
            <person name="Prigge M."/>
            <person name="Rensing S.A."/>
            <person name="Riano-Pachon D.M."/>
            <person name="Roberts A.W."/>
            <person name="Sato Y."/>
            <person name="Scheller H.V."/>
            <person name="Schulz B."/>
            <person name="Schulz C."/>
            <person name="Shakirov E.V."/>
            <person name="Shibagaki N."/>
            <person name="Shinohara N."/>
            <person name="Shippen D.E."/>
            <person name="Soerensen I."/>
            <person name="Sotooka R."/>
            <person name="Sugimoto N."/>
            <person name="Sugita M."/>
            <person name="Sumikawa N."/>
            <person name="Tanurdzic M."/>
            <person name="Theissen G."/>
            <person name="Ulvskov P."/>
            <person name="Wakazuki S."/>
            <person name="Weng J.K."/>
            <person name="Willats W.W."/>
            <person name="Wipf D."/>
            <person name="Wolf P.G."/>
            <person name="Yang L."/>
            <person name="Zimmer A.D."/>
            <person name="Zhu Q."/>
            <person name="Mitros T."/>
            <person name="Hellsten U."/>
            <person name="Loque D."/>
            <person name="Otillar R."/>
            <person name="Salamov A."/>
            <person name="Schmutz J."/>
            <person name="Shapiro H."/>
            <person name="Lindquist E."/>
            <person name="Lucas S."/>
            <person name="Rokhsar D."/>
            <person name="Grigoriev I.V."/>
        </authorList>
    </citation>
    <scope>NUCLEOTIDE SEQUENCE [LARGE SCALE GENOMIC DNA]</scope>
</reference>
<keyword evidence="2" id="KW-1185">Reference proteome</keyword>
<name>D8SPV2_SELML</name>
<dbReference type="InParanoid" id="D8SPV2"/>
<dbReference type="KEGG" id="smo:SELMODRAFT_424429"/>
<evidence type="ECO:0000313" key="2">
    <source>
        <dbReference type="Proteomes" id="UP000001514"/>
    </source>
</evidence>
<dbReference type="Gramene" id="EFJ13551">
    <property type="protein sequence ID" value="EFJ13551"/>
    <property type="gene ID" value="SELMODRAFT_424429"/>
</dbReference>